<name>D3DIY0_HYDTT</name>
<dbReference type="SUPFAM" id="SSF56112">
    <property type="entry name" value="Protein kinase-like (PK-like)"/>
    <property type="match status" value="1"/>
</dbReference>
<dbReference type="Gene3D" id="1.10.510.10">
    <property type="entry name" value="Transferase(Phosphotransferase) domain 1"/>
    <property type="match status" value="1"/>
</dbReference>
<dbReference type="OrthoDB" id="12921at2"/>
<dbReference type="RefSeq" id="WP_012963962.1">
    <property type="nucleotide sequence ID" value="NC_013799.1"/>
</dbReference>
<dbReference type="Proteomes" id="UP000002574">
    <property type="component" value="Chromosome"/>
</dbReference>
<proteinExistence type="predicted"/>
<gene>
    <name evidence="1" type="ordered locus">HTH_1330</name>
</gene>
<dbReference type="GO" id="GO:0004674">
    <property type="term" value="F:protein serine/threonine kinase activity"/>
    <property type="evidence" value="ECO:0007669"/>
    <property type="project" value="UniProtKB-KW"/>
</dbReference>
<dbReference type="AlphaFoldDB" id="D3DIY0"/>
<dbReference type="PANTHER" id="PTHR37171:SF1">
    <property type="entry name" value="SERINE_THREONINE-PROTEIN KINASE YRZF-RELATED"/>
    <property type="match status" value="1"/>
</dbReference>
<organism evidence="1 2">
    <name type="scientific">Hydrogenobacter thermophilus (strain DSM 6534 / IAM 12695 / TK-6)</name>
    <dbReference type="NCBI Taxonomy" id="608538"/>
    <lineage>
        <taxon>Bacteria</taxon>
        <taxon>Pseudomonadati</taxon>
        <taxon>Aquificota</taxon>
        <taxon>Aquificia</taxon>
        <taxon>Aquificales</taxon>
        <taxon>Aquificaceae</taxon>
        <taxon>Hydrogenobacter</taxon>
    </lineage>
</organism>
<dbReference type="PANTHER" id="PTHR37171">
    <property type="entry name" value="SERINE/THREONINE-PROTEIN KINASE YRZF-RELATED"/>
    <property type="match status" value="1"/>
</dbReference>
<sequence length="200" mass="23325">MRFEELRGHLNNLQLIGSGWRSYVYRSSLCGKDVAIKVAKEKGLEEAIRKEARILEKLKGIKNFPQIIVWGDDFLVYEFIDGIPFEKCNITPQQKVLILLKVLELAYLLDSMCISRDEFQRLDKNLLVDKDLEVYIIDFERGNISCKRKTNITQLMQLFVREGYMDLKKAIDLGRAYAKEPKKVVHELKNLLEKALRETS</sequence>
<reference evidence="1 2" key="1">
    <citation type="journal article" date="2010" name="J. Bacteriol.">
        <title>Complete genome sequence of the thermophilic, obligately chemolithoautotrophic hydrogen-oxidizing bacterium Hydrogenobacter thermophilus TK-6.</title>
        <authorList>
            <person name="Arai H."/>
            <person name="Kanbe H."/>
            <person name="Ishii M."/>
            <person name="Igarashi Y."/>
        </authorList>
    </citation>
    <scope>NUCLEOTIDE SEQUENCE [LARGE SCALE GENOMIC DNA]</scope>
    <source>
        <strain evidence="2">DSM 6534 / IAM 12695 / TK-6 [Tokyo]</strain>
    </source>
</reference>
<accession>D3DIY0</accession>
<keyword evidence="1" id="KW-0808">Transferase</keyword>
<keyword evidence="1" id="KW-0723">Serine/threonine-protein kinase</keyword>
<evidence type="ECO:0000313" key="2">
    <source>
        <dbReference type="Proteomes" id="UP000002574"/>
    </source>
</evidence>
<dbReference type="InterPro" id="IPR052396">
    <property type="entry name" value="Meiotic_Drive_Suppr_Kinase"/>
</dbReference>
<protein>
    <submittedName>
        <fullName evidence="1">Putative serine/threonine protein kinase</fullName>
    </submittedName>
</protein>
<keyword evidence="1" id="KW-0418">Kinase</keyword>
<dbReference type="STRING" id="608538.HTH_1330"/>
<evidence type="ECO:0000313" key="1">
    <source>
        <dbReference type="EMBL" id="BAI69782.1"/>
    </source>
</evidence>
<dbReference type="eggNOG" id="COG2112">
    <property type="taxonomic scope" value="Bacteria"/>
</dbReference>
<dbReference type="EMBL" id="AP011112">
    <property type="protein sequence ID" value="BAI69782.1"/>
    <property type="molecule type" value="Genomic_DNA"/>
</dbReference>
<dbReference type="KEGG" id="hth:HTH_1330"/>
<dbReference type="InterPro" id="IPR011009">
    <property type="entry name" value="Kinase-like_dom_sf"/>
</dbReference>
<dbReference type="KEGG" id="hte:Hydth_1321"/>
<keyword evidence="2" id="KW-1185">Reference proteome</keyword>